<dbReference type="OrthoDB" id="2142040at2759"/>
<keyword evidence="2" id="KW-1185">Reference proteome</keyword>
<dbReference type="PANTHER" id="PTHR31649:SF1">
    <property type="entry name" value="FARNESOIC ACID O-METHYL TRANSFERASE DOMAIN-CONTAINING PROTEIN"/>
    <property type="match status" value="1"/>
</dbReference>
<evidence type="ECO:0000313" key="1">
    <source>
        <dbReference type="EMBL" id="RWS28818.1"/>
    </source>
</evidence>
<proteinExistence type="predicted"/>
<dbReference type="Pfam" id="PF11901">
    <property type="entry name" value="DM9"/>
    <property type="match status" value="1"/>
</dbReference>
<accession>A0A443SMS2</accession>
<dbReference type="InterPro" id="IPR006616">
    <property type="entry name" value="DM9_repeat"/>
</dbReference>
<sequence>MSGYGYGQSGFATGYPGSYPSAQPYPRGVVPPPTAGMYPQSGPVYPQSGPVNPGGRVYHRVVEWQDASHGRVPVGNPVIGGQDVNGEPLYIGSTELGGDLVPGKVVPSHGCCYIPYDGREHSSKNYHVLVNPGGCELIWIHASNGTVPTGAIQGGKTASGEPLFVGRHRHQGSVTVGKVHPSHGKLYLSFGGNEESYSEYEVLCCKHVSLM</sequence>
<dbReference type="EMBL" id="NCKV01001198">
    <property type="protein sequence ID" value="RWS28818.1"/>
    <property type="molecule type" value="Genomic_DNA"/>
</dbReference>
<name>A0A443SMS2_9ACAR</name>
<reference evidence="1 2" key="1">
    <citation type="journal article" date="2018" name="Gigascience">
        <title>Genomes of trombidid mites reveal novel predicted allergens and laterally-transferred genes associated with secondary metabolism.</title>
        <authorList>
            <person name="Dong X."/>
            <person name="Chaisiri K."/>
            <person name="Xia D."/>
            <person name="Armstrong S.D."/>
            <person name="Fang Y."/>
            <person name="Donnelly M.J."/>
            <person name="Kadowaki T."/>
            <person name="McGarry J.W."/>
            <person name="Darby A.C."/>
            <person name="Makepeace B.L."/>
        </authorList>
    </citation>
    <scope>NUCLEOTIDE SEQUENCE [LARGE SCALE GENOMIC DNA]</scope>
    <source>
        <strain evidence="1">UoL-UT</strain>
    </source>
</reference>
<dbReference type="PANTHER" id="PTHR31649">
    <property type="entry name" value="AGAP009604-PA"/>
    <property type="match status" value="1"/>
</dbReference>
<dbReference type="SMART" id="SM00696">
    <property type="entry name" value="DM9"/>
    <property type="match status" value="2"/>
</dbReference>
<dbReference type="Proteomes" id="UP000288716">
    <property type="component" value="Unassembled WGS sequence"/>
</dbReference>
<organism evidence="1 2">
    <name type="scientific">Leptotrombidium deliense</name>
    <dbReference type="NCBI Taxonomy" id="299467"/>
    <lineage>
        <taxon>Eukaryota</taxon>
        <taxon>Metazoa</taxon>
        <taxon>Ecdysozoa</taxon>
        <taxon>Arthropoda</taxon>
        <taxon>Chelicerata</taxon>
        <taxon>Arachnida</taxon>
        <taxon>Acari</taxon>
        <taxon>Acariformes</taxon>
        <taxon>Trombidiformes</taxon>
        <taxon>Prostigmata</taxon>
        <taxon>Anystina</taxon>
        <taxon>Parasitengona</taxon>
        <taxon>Trombiculoidea</taxon>
        <taxon>Trombiculidae</taxon>
        <taxon>Leptotrombidium</taxon>
    </lineage>
</organism>
<protein>
    <submittedName>
        <fullName evidence="1">Natterin-4-like protein</fullName>
    </submittedName>
</protein>
<evidence type="ECO:0000313" key="2">
    <source>
        <dbReference type="Proteomes" id="UP000288716"/>
    </source>
</evidence>
<dbReference type="AlphaFoldDB" id="A0A443SMS2"/>
<dbReference type="VEuPathDB" id="VectorBase:LDEU003221"/>
<comment type="caution">
    <text evidence="1">The sequence shown here is derived from an EMBL/GenBank/DDBJ whole genome shotgun (WGS) entry which is preliminary data.</text>
</comment>
<gene>
    <name evidence="1" type="ORF">B4U80_01267</name>
</gene>